<keyword evidence="1" id="KW-0732">Signal</keyword>
<reference evidence="2 3" key="1">
    <citation type="submission" date="2020-08" db="EMBL/GenBank/DDBJ databases">
        <title>Sequencing the genomes of 1000 actinobacteria strains.</title>
        <authorList>
            <person name="Klenk H.-P."/>
        </authorList>
    </citation>
    <scope>NUCLEOTIDE SEQUENCE [LARGE SCALE GENOMIC DNA]</scope>
    <source>
        <strain evidence="2 3">DSM 45507</strain>
    </source>
</reference>
<keyword evidence="3" id="KW-1185">Reference proteome</keyword>
<dbReference type="EMBL" id="JACHMB010000001">
    <property type="protein sequence ID" value="MBB5775570.1"/>
    <property type="molecule type" value="Genomic_DNA"/>
</dbReference>
<dbReference type="PROSITE" id="PS51257">
    <property type="entry name" value="PROKAR_LIPOPROTEIN"/>
    <property type="match status" value="1"/>
</dbReference>
<dbReference type="AlphaFoldDB" id="A0A7W9L9G2"/>
<feature type="signal peptide" evidence="1">
    <location>
        <begin position="1"/>
        <end position="22"/>
    </location>
</feature>
<organism evidence="2 3">
    <name type="scientific">Nonomuraea jabiensis</name>
    <dbReference type="NCBI Taxonomy" id="882448"/>
    <lineage>
        <taxon>Bacteria</taxon>
        <taxon>Bacillati</taxon>
        <taxon>Actinomycetota</taxon>
        <taxon>Actinomycetes</taxon>
        <taxon>Streptosporangiales</taxon>
        <taxon>Streptosporangiaceae</taxon>
        <taxon>Nonomuraea</taxon>
    </lineage>
</organism>
<dbReference type="RefSeq" id="WP_185069238.1">
    <property type="nucleotide sequence ID" value="NZ_JACHMB010000001.1"/>
</dbReference>
<evidence type="ECO:0000256" key="1">
    <source>
        <dbReference type="SAM" id="SignalP"/>
    </source>
</evidence>
<sequence>MLTRFTMTATALLALAALSGCGGVTESAAPSPSSTAAGKEVQLEAAKADCMKQKGFKYVAYVTPHEPATEDDKSRVAGNYQAMQKYREKYGFGVFAEYIYPDTFNTQAGSPENNPNGKIQSSLSKAQLQAYRKAMDACQVSAANKVLGLKLKSTEDFYEAQFKASVRARKDKLNTDPELVELATAMATCLKGKGYAVGDTAPVAMSDQGQRTWQLKQDKLGREQMDDVPDVAPPAEDDKVPMYYVPTLTPEQARPYLTKEIRQALDDLECGKDFYRAYLPKELSVQRQVSAQFGM</sequence>
<protein>
    <submittedName>
        <fullName evidence="2">Uncharacterized protein YceK</fullName>
    </submittedName>
</protein>
<evidence type="ECO:0000313" key="3">
    <source>
        <dbReference type="Proteomes" id="UP000579153"/>
    </source>
</evidence>
<proteinExistence type="predicted"/>
<evidence type="ECO:0000313" key="2">
    <source>
        <dbReference type="EMBL" id="MBB5775570.1"/>
    </source>
</evidence>
<comment type="caution">
    <text evidence="2">The sequence shown here is derived from an EMBL/GenBank/DDBJ whole genome shotgun (WGS) entry which is preliminary data.</text>
</comment>
<accession>A0A7W9L9G2</accession>
<feature type="chain" id="PRO_5038533645" evidence="1">
    <location>
        <begin position="23"/>
        <end position="295"/>
    </location>
</feature>
<name>A0A7W9L9G2_9ACTN</name>
<dbReference type="Proteomes" id="UP000579153">
    <property type="component" value="Unassembled WGS sequence"/>
</dbReference>
<gene>
    <name evidence="2" type="ORF">HD596_002326</name>
</gene>